<evidence type="ECO:0000256" key="1">
    <source>
        <dbReference type="SAM" id="MobiDB-lite"/>
    </source>
</evidence>
<name>F0US44_AJEC8</name>
<reference evidence="3" key="1">
    <citation type="submission" date="2008-07" db="EMBL/GenBank/DDBJ databases">
        <title>Annotation of Ajellomyces capsulatus strain H88.</title>
        <authorList>
            <person name="Champion M."/>
            <person name="Cuomo C."/>
            <person name="Ma L.-J."/>
            <person name="Henn M.R."/>
            <person name="Sil A."/>
            <person name="Goldman B."/>
            <person name="Young S.K."/>
            <person name="Kodira C.D."/>
            <person name="Zeng Q."/>
            <person name="Koehrsen M."/>
            <person name="Alvarado L."/>
            <person name="Berlin A."/>
            <person name="Borenstein D."/>
            <person name="Chen Z."/>
            <person name="Engels R."/>
            <person name="Freedman E."/>
            <person name="Gellesch M."/>
            <person name="Goldberg J."/>
            <person name="Griggs A."/>
            <person name="Gujja S."/>
            <person name="Heiman D."/>
            <person name="Hepburn T."/>
            <person name="Howarth C."/>
            <person name="Jen D."/>
            <person name="Larson L."/>
            <person name="Lewis B."/>
            <person name="Mehta T."/>
            <person name="Park D."/>
            <person name="Pearson M."/>
            <person name="Roberts A."/>
            <person name="Saif S."/>
            <person name="Shea T."/>
            <person name="Shenoy N."/>
            <person name="Sisk P."/>
            <person name="Stolte C."/>
            <person name="Sykes S."/>
            <person name="Walk T."/>
            <person name="White J."/>
            <person name="Yandava C."/>
            <person name="Klein B."/>
            <person name="McEwen J.G."/>
            <person name="Puccia R."/>
            <person name="Goldman G.H."/>
            <person name="Felipe M.S."/>
            <person name="Nino-Vega G."/>
            <person name="San-Blas G."/>
            <person name="Taylor J."/>
            <person name="Mendoza L."/>
            <person name="Galagan J."/>
            <person name="Nusbaum C."/>
            <person name="Birren B."/>
        </authorList>
    </citation>
    <scope>NUCLEOTIDE SEQUENCE [LARGE SCALE GENOMIC DNA]</scope>
    <source>
        <strain evidence="3">H88</strain>
    </source>
</reference>
<dbReference type="OrthoDB" id="4190756at2759"/>
<accession>F0US44</accession>
<feature type="region of interest" description="Disordered" evidence="1">
    <location>
        <begin position="174"/>
        <end position="216"/>
    </location>
</feature>
<feature type="compositionally biased region" description="Basic and acidic residues" evidence="1">
    <location>
        <begin position="201"/>
        <end position="210"/>
    </location>
</feature>
<protein>
    <submittedName>
        <fullName evidence="2">Uncharacterized protein</fullName>
    </submittedName>
</protein>
<dbReference type="EMBL" id="DS990642">
    <property type="protein sequence ID" value="EGC48721.1"/>
    <property type="molecule type" value="Genomic_DNA"/>
</dbReference>
<dbReference type="Proteomes" id="UP000008142">
    <property type="component" value="Unassembled WGS sequence"/>
</dbReference>
<sequence>MAVDMNSIILYYPLPHKPLKPLQSLQPLSIKPSIHEHHLLQPASIPSAQFVISELPFIHPSFWPSLPLCRDILSGFDSQIDIQALNAPLNEFNAELECLKVIKVIDMSSCSSTDQNDVELFSITEQLIIVNLKSDGENSLNDDEFRRMIGLNMCIDTTDRGIVDTSFSLKVKSEPGIPINSEKHNEKDSSDDDNNSGKMYQKSDDNDHVTRQLYKQ</sequence>
<evidence type="ECO:0000313" key="3">
    <source>
        <dbReference type="Proteomes" id="UP000008142"/>
    </source>
</evidence>
<proteinExistence type="predicted"/>
<evidence type="ECO:0000313" key="2">
    <source>
        <dbReference type="EMBL" id="EGC48721.1"/>
    </source>
</evidence>
<dbReference type="HOGENOM" id="CLU_1277300_0_0_1"/>
<gene>
    <name evidence="2" type="ORF">HCEG_07936</name>
</gene>
<organism evidence="3">
    <name type="scientific">Ajellomyces capsulatus (strain H88)</name>
    <name type="common">Darling's disease fungus</name>
    <name type="synonym">Histoplasma capsulatum</name>
    <dbReference type="NCBI Taxonomy" id="544711"/>
    <lineage>
        <taxon>Eukaryota</taxon>
        <taxon>Fungi</taxon>
        <taxon>Dikarya</taxon>
        <taxon>Ascomycota</taxon>
        <taxon>Pezizomycotina</taxon>
        <taxon>Eurotiomycetes</taxon>
        <taxon>Eurotiomycetidae</taxon>
        <taxon>Onygenales</taxon>
        <taxon>Ajellomycetaceae</taxon>
        <taxon>Histoplasma</taxon>
    </lineage>
</organism>
<dbReference type="AlphaFoldDB" id="F0US44"/>